<evidence type="ECO:0000256" key="1">
    <source>
        <dbReference type="SAM" id="MobiDB-lite"/>
    </source>
</evidence>
<dbReference type="eggNOG" id="ENOG502QRFX">
    <property type="taxonomic scope" value="Eukaryota"/>
</dbReference>
<keyword evidence="4" id="KW-1185">Reference proteome</keyword>
<dbReference type="STRING" id="985895.E5A427"/>
<evidence type="ECO:0000313" key="4">
    <source>
        <dbReference type="Proteomes" id="UP000002668"/>
    </source>
</evidence>
<evidence type="ECO:0000259" key="2">
    <source>
        <dbReference type="PROSITE" id="PS51186"/>
    </source>
</evidence>
<organism evidence="4">
    <name type="scientific">Leptosphaeria maculans (strain JN3 / isolate v23.1.3 / race Av1-4-5-6-7-8)</name>
    <name type="common">Blackleg fungus</name>
    <name type="synonym">Phoma lingam</name>
    <dbReference type="NCBI Taxonomy" id="985895"/>
    <lineage>
        <taxon>Eukaryota</taxon>
        <taxon>Fungi</taxon>
        <taxon>Dikarya</taxon>
        <taxon>Ascomycota</taxon>
        <taxon>Pezizomycotina</taxon>
        <taxon>Dothideomycetes</taxon>
        <taxon>Pleosporomycetidae</taxon>
        <taxon>Pleosporales</taxon>
        <taxon>Pleosporineae</taxon>
        <taxon>Leptosphaeriaceae</taxon>
        <taxon>Plenodomus</taxon>
        <taxon>Plenodomus lingam/Leptosphaeria maculans species complex</taxon>
    </lineage>
</organism>
<dbReference type="PROSITE" id="PS51186">
    <property type="entry name" value="GNAT"/>
    <property type="match status" value="1"/>
</dbReference>
<dbReference type="PANTHER" id="PTHR43138">
    <property type="entry name" value="ACETYLTRANSFERASE, GNAT FAMILY"/>
    <property type="match status" value="1"/>
</dbReference>
<feature type="compositionally biased region" description="Low complexity" evidence="1">
    <location>
        <begin position="1126"/>
        <end position="1135"/>
    </location>
</feature>
<evidence type="ECO:0000313" key="3">
    <source>
        <dbReference type="EMBL" id="CBX98372.1"/>
    </source>
</evidence>
<dbReference type="Proteomes" id="UP000002668">
    <property type="component" value="Genome"/>
</dbReference>
<dbReference type="EMBL" id="FP929133">
    <property type="protein sequence ID" value="CBX98372.1"/>
    <property type="molecule type" value="Genomic_DNA"/>
</dbReference>
<dbReference type="GO" id="GO:0005634">
    <property type="term" value="C:nucleus"/>
    <property type="evidence" value="ECO:0007669"/>
    <property type="project" value="TreeGrafter"/>
</dbReference>
<dbReference type="InterPro" id="IPR015416">
    <property type="entry name" value="Znf_H2C2_histone_UAS-bd"/>
</dbReference>
<dbReference type="InParanoid" id="E5A427"/>
<dbReference type="Gene3D" id="3.40.630.30">
    <property type="match status" value="1"/>
</dbReference>
<protein>
    <recommendedName>
        <fullName evidence="2">N-acetyltransferase domain-containing protein</fullName>
    </recommendedName>
</protein>
<dbReference type="HOGENOM" id="CLU_263671_0_0_1"/>
<feature type="domain" description="N-acetyltransferase" evidence="2">
    <location>
        <begin position="828"/>
        <end position="984"/>
    </location>
</feature>
<dbReference type="InterPro" id="IPR016181">
    <property type="entry name" value="Acyl_CoA_acyltransferase"/>
</dbReference>
<accession>E5A427</accession>
<feature type="compositionally biased region" description="Polar residues" evidence="1">
    <location>
        <begin position="1109"/>
        <end position="1125"/>
    </location>
</feature>
<dbReference type="SUPFAM" id="SSF55729">
    <property type="entry name" value="Acyl-CoA N-acyltransferases (Nat)"/>
    <property type="match status" value="1"/>
</dbReference>
<dbReference type="GO" id="GO:0016747">
    <property type="term" value="F:acyltransferase activity, transferring groups other than amino-acyl groups"/>
    <property type="evidence" value="ECO:0007669"/>
    <property type="project" value="InterPro"/>
</dbReference>
<reference evidence="4" key="1">
    <citation type="journal article" date="2011" name="Nat. Commun.">
        <title>Effector diversification within compartments of the Leptosphaeria maculans genome affected by Repeat-Induced Point mutations.</title>
        <authorList>
            <person name="Rouxel T."/>
            <person name="Grandaubert J."/>
            <person name="Hane J.K."/>
            <person name="Hoede C."/>
            <person name="van de Wouw A.P."/>
            <person name="Couloux A."/>
            <person name="Dominguez V."/>
            <person name="Anthouard V."/>
            <person name="Bally P."/>
            <person name="Bourras S."/>
            <person name="Cozijnsen A.J."/>
            <person name="Ciuffetti L.M."/>
            <person name="Degrave A."/>
            <person name="Dilmaghani A."/>
            <person name="Duret L."/>
            <person name="Fudal I."/>
            <person name="Goodwin S.B."/>
            <person name="Gout L."/>
            <person name="Glaser N."/>
            <person name="Linglin J."/>
            <person name="Kema G.H.J."/>
            <person name="Lapalu N."/>
            <person name="Lawrence C.B."/>
            <person name="May K."/>
            <person name="Meyer M."/>
            <person name="Ollivier B."/>
            <person name="Poulain J."/>
            <person name="Schoch C.L."/>
            <person name="Simon A."/>
            <person name="Spatafora J.W."/>
            <person name="Stachowiak A."/>
            <person name="Turgeon B.G."/>
            <person name="Tyler B.M."/>
            <person name="Vincent D."/>
            <person name="Weissenbach J."/>
            <person name="Amselem J."/>
            <person name="Quesneville H."/>
            <person name="Oliver R.P."/>
            <person name="Wincker P."/>
            <person name="Balesdent M.-H."/>
            <person name="Howlett B.J."/>
        </authorList>
    </citation>
    <scope>NUCLEOTIDE SEQUENCE [LARGE SCALE GENOMIC DNA]</scope>
    <source>
        <strain evidence="4">JN3 / isolate v23.1.3 / race Av1-4-5-6-7-8</strain>
    </source>
</reference>
<feature type="region of interest" description="Disordered" evidence="1">
    <location>
        <begin position="1106"/>
        <end position="1160"/>
    </location>
</feature>
<dbReference type="InterPro" id="IPR000182">
    <property type="entry name" value="GNAT_dom"/>
</dbReference>
<sequence>MQLLLPWVAVEAAECIIQSGYTALHQVQKALIFDDSISTTLGAEYGKIVVRTQYIRFLNVMFEIIGAISGLHIADESLADLAWQTKRWKPLYDQLFDIKEAMIAAELTLESWRHKFDIQEHRPVIYMRVLFGTQGNERIEAISRTINGTTRAIRSAIDTMISQPLKVQAITTQHEHLHSASGKELLRDCIKRIQEKPSWSRKFVLSMLGQTEGIQVSIDRLHHWITVLERNSEYFLEKEHPDIFAGIKRLPGRKNILKLGDGQMDKAQSKLLEALAARKDADLLHRASGKASQVHIGLSVPQIHKRDFAVLLNLDGRAHEILVRPVKIKTVNDPTRVQADLASAVKTLINKRHNACYMLPSSSTSAGFEIKMPPTPLLSGLKYKDSVSTIIGDQNTHLGSQRLYSRDQSALASSVVQGSFRLIGSQWLDFLDCTNVRWRRTTEGSCTCMLMAKPGVSPMTRSLRQCIAVHLETRDKHDLSKHSQIFRIGLVLAEIVLKAHVSCIEHDSASNSMKKYVVRGEEMDATEVASEVERRGNVFLGNMVFFCLRALQDRSVMADRGIESTFFKEVMKDAENLDVLVREDKKRGISPVGSIGRIGGGSSTPRSARSRRRNATSSSILSAFLESTVPTQQTAGKREVSRVQAMPLVLVWAGYPVTARASRTRSSGIALLRRQGHTARPPSRQYLSSCLTVSQGLSLSPQATASCHHHASFRLGHVASTYGGHAVPSSRDPQHYLYLLYRGVFFCLPKMPAMLDDPTAPIIFRTSGDTPYPPPGGPLPVGIAPCQVTLRDRVTTATIIPFSAPNQVPLTLLAYLCDQLGREIDKGDTYPMVDPISLENFGPYWFGVFGAIMLLGEIQDGRELHEMARRGCDWERECLGSFYIKPNYPGRSSHVCNGGFLVTDASRNRGVGRLMGETYLDWAPKLIQGYTYSVFNLVYETNVASCRIWDALGFKRIGRVKGCGNLKSYPDELVDAIIYGRDLGQDDDFVSEERFDKIRFYLKNGKYPNGADRAEKSRLRSAATHYKLTPGEGDEPEKLWLKGKEVIADPQRQYEIAREVHHQSHGGINKTTAAIAELYHWVRIKELVSQVIRNCPQCSEMNKGLSAMRQGQNQARSTSSYLKSTGQSGQQSGQSPHTPTPPLQCPNTSQSPIRPDSPGNQLQLEAAANQQQDMYPPFNSTVGFDLPVDPALMDGIQRSNITLADLPPSPFLQPGQAPAGSAPLIGTLNLSRGNMHDPSAHLNVGASQGLHERAAHMKDDIRAGIHCAAAYSQK</sequence>
<gene>
    <name evidence="3" type="ORF">LEMA_P097810.1</name>
</gene>
<dbReference type="OrthoDB" id="10264707at2759"/>
<dbReference type="VEuPathDB" id="FungiDB:LEMA_P097810.1"/>
<dbReference type="Gene3D" id="1.10.340.70">
    <property type="match status" value="1"/>
</dbReference>
<feature type="region of interest" description="Disordered" evidence="1">
    <location>
        <begin position="591"/>
        <end position="613"/>
    </location>
</feature>
<dbReference type="PANTHER" id="PTHR43138:SF2">
    <property type="entry name" value="PROTEIN SPT10"/>
    <property type="match status" value="1"/>
</dbReference>
<dbReference type="Pfam" id="PF09337">
    <property type="entry name" value="zf-H2C2"/>
    <property type="match status" value="1"/>
</dbReference>
<proteinExistence type="predicted"/>
<dbReference type="InterPro" id="IPR052742">
    <property type="entry name" value="Mito_N-acetyltransferase"/>
</dbReference>
<dbReference type="AlphaFoldDB" id="E5A427"/>
<name>E5A427_LEPMJ</name>